<dbReference type="SUPFAM" id="SSF56601">
    <property type="entry name" value="beta-lactamase/transpeptidase-like"/>
    <property type="match status" value="1"/>
</dbReference>
<evidence type="ECO:0000313" key="3">
    <source>
        <dbReference type="EMBL" id="ACB52378.1"/>
    </source>
</evidence>
<dbReference type="STRING" id="43989.cce_3030"/>
<dbReference type="InterPro" id="IPR050491">
    <property type="entry name" value="AmpC-like"/>
</dbReference>
<dbReference type="HOGENOM" id="CLU_238357_0_0_3"/>
<dbReference type="eggNOG" id="COG2931">
    <property type="taxonomic scope" value="Bacteria"/>
</dbReference>
<feature type="domain" description="Beta-lactamase-related" evidence="1">
    <location>
        <begin position="82"/>
        <end position="393"/>
    </location>
</feature>
<dbReference type="Pfam" id="PF00353">
    <property type="entry name" value="HemolysinCabind"/>
    <property type="match status" value="2"/>
</dbReference>
<dbReference type="InterPro" id="IPR012338">
    <property type="entry name" value="Beta-lactam/transpept-like"/>
</dbReference>
<dbReference type="eggNOG" id="COG1680">
    <property type="taxonomic scope" value="Bacteria"/>
</dbReference>
<dbReference type="GO" id="GO:0005509">
    <property type="term" value="F:calcium ion binding"/>
    <property type="evidence" value="ECO:0007669"/>
    <property type="project" value="InterPro"/>
</dbReference>
<evidence type="ECO:0000259" key="2">
    <source>
        <dbReference type="Pfam" id="PF04151"/>
    </source>
</evidence>
<dbReference type="Gene3D" id="2.60.120.380">
    <property type="match status" value="2"/>
</dbReference>
<dbReference type="KEGG" id="cyt:cce_3030"/>
<dbReference type="Proteomes" id="UP000001203">
    <property type="component" value="Chromosome circular"/>
</dbReference>
<sequence>MEPKVSLILEPERLIESEATLSLLTLSLSEPPPPDGIVVRLNAPNLSEFDLSKAQIEGGIITLEDELQQQLQTALDGTRTPEVPGAVVAIVAPFGSWYGTSGVADLENNIPLQPSDRFQIGSITKTFVATTVLQLVEEGSLSLEDTLTTWLPESLTADIPNAQEITIRQILQHTSGIADYLDILFTQAATNPTVFLRPWEPEQLMDLIDGAEPVFEPGESWQYSNTNYILAGLIVEAATGNNIAQEIRNRILTPLNLENTFFAQEEAVPGGFVNGYWDFDSNGTLDNITPAGLSWAWTAGAMISNAQDLDTFARSLFKEDRLLEPETLEQMLAVIPTIDNNNYDSYGLGVGTLESAIRFWYAHRGQTLGYRSNMWYSPQDDLTYIELINGFSRDNLVRDILPPYRQGIADDTFEVTLTEQTAQITLPVADDGEIEGEETATFSLEAGEGYEVDPEAQTGTLTIVDTIKNQTITQVSLSTSTNFDGDLNALVEDLGNALTVRFDLDGPAPEGGLKVFVDSNVEQIVNRLDLPGFAFNPITENIKPALFGTSFDNSGFYLTIDEGATFGTFTIDVFDNPEPDTFLPETFDGLVEAVFELKTEVAPEDLADVGTLGDYTIDPNAAASTVLFVDDESQLSEISEPPPPEPPELDVLQVSLFTGPSYLIEDEVTVSAHAFNVTNGTIPEGGLVVSVDAPNLSEFDLAGISVDGGTIEAVRDGGFDLRMTQYTTLVNLPIADDGETETGETASFSLAPGDGYEIVEDYSGGSFNLVDTRSDIPRGVVTEPNDIVSLATDTQITPENPSFFAVDSIYFDIGNRYLNEDGTYTYVDYNEDVDLYKLELTAGDTIAVETFEVEGNRDVNNRFGNLSGVAIFDAEGNRLISSGLYTPAAPDKLFGVGEGAFRDDGTVVESETDTYLEFTASEDGIYYVGVSSYLSATPVSYGREDLAYDIEIPASGDDNRVAFGLYELEINLLTEDNPRKTGTPTPPVSNPNVINPPTLSLGANPTTVDSEGNFTSAVVEFVELGGISGVNFTIQAEGEIPEEGIEFVLNSDVNLFDYVSYLGQDELPTTVGGQSLGAYYNEEGIPTGIRLRIDEPTMTVNLERANRNPVIAFQHDTTGFYDLFEGLETDGPEDVTFFLQPGEGYEVAPEIGTTEVTYYDSLADVPPPSGGDVVPEVGLTVSETFLIESEETETTFSFTLSEAPPEGGITVFVDSEDEPFLGSILGQFSVLEAEIEGGNFPVPNSDESGFFFTITDQTATITVSVFDELTVIDNPVTVQEGLFDITFALQPQEGYTIDSDASEITLTIADNPDSKIQVGLTGSPASLIESEETVSVHTFTLSSPPPEEGLTVSVSADALDEFNLDAIDTAGGTIAEVRDDGFDFNITEREATINLPVLDDGVEEGSETALFSLDPSENYLINQAIPQASFAIADTPDQASVSEEIEGNSTIAEANALGLSSQTPTVSINGTLAATGPSNQTPERWLGFAEDVDMYAITLEAGQTVSLDIDTGEPTPANNGFTVYPALVEMPQKTDTELRLFDAQGNELAANSDGAAPGEEFSRDPYLEFTAETAGTYYVGVSLLGNRNYDPNVVRSGSGWTFPEIGVFYGDYELTATLEESSPESMLPVFGSLDGETFDAGVTPGFDGTDDILFGGSGDDFIDTVAGNGGNRLYGQSGDDTFILGHNDRAFAGAGDDSFFLLGGNNVVTGGAGSDSFWLAVAEIPEAANTITDFDLEADVLGIAGLGIGFDGLTISEENGDTLIATGDDELAKLLGVSAGSLSADHFVFG</sequence>
<dbReference type="Gene3D" id="3.40.710.10">
    <property type="entry name" value="DD-peptidase/beta-lactamase superfamily"/>
    <property type="match status" value="1"/>
</dbReference>
<dbReference type="Gene3D" id="2.150.10.10">
    <property type="entry name" value="Serralysin-like metalloprotease, C-terminal"/>
    <property type="match status" value="1"/>
</dbReference>
<dbReference type="InterPro" id="IPR007280">
    <property type="entry name" value="Peptidase_C_arc/bac"/>
</dbReference>
<dbReference type="EMBL" id="CP000806">
    <property type="protein sequence ID" value="ACB52378.1"/>
    <property type="molecule type" value="Genomic_DNA"/>
</dbReference>
<feature type="domain" description="Peptidase C-terminal archaeal/bacterial" evidence="2">
    <location>
        <begin position="1491"/>
        <end position="1582"/>
    </location>
</feature>
<dbReference type="Pfam" id="PF00144">
    <property type="entry name" value="Beta-lactamase"/>
    <property type="match status" value="1"/>
</dbReference>
<proteinExistence type="predicted"/>
<dbReference type="OrthoDB" id="428670at2"/>
<dbReference type="PANTHER" id="PTHR46825">
    <property type="entry name" value="D-ALANYL-D-ALANINE-CARBOXYPEPTIDASE/ENDOPEPTIDASE AMPH"/>
    <property type="match status" value="1"/>
</dbReference>
<dbReference type="SUPFAM" id="SSF51120">
    <property type="entry name" value="beta-Roll"/>
    <property type="match status" value="1"/>
</dbReference>
<protein>
    <recommendedName>
        <fullName evidence="5">Serine-type D-Ala-D-Ala carboxypeptidase</fullName>
    </recommendedName>
</protein>
<dbReference type="InterPro" id="IPR001343">
    <property type="entry name" value="Hemolysn_Ca-bd"/>
</dbReference>
<evidence type="ECO:0000313" key="4">
    <source>
        <dbReference type="Proteomes" id="UP000001203"/>
    </source>
</evidence>
<dbReference type="PANTHER" id="PTHR46825:SF7">
    <property type="entry name" value="D-ALANYL-D-ALANINE CARBOXYPEPTIDASE"/>
    <property type="match status" value="1"/>
</dbReference>
<dbReference type="InterPro" id="IPR011049">
    <property type="entry name" value="Serralysin-like_metalloprot_C"/>
</dbReference>
<name>B1WW45_CROS5</name>
<gene>
    <name evidence="3" type="ordered locus">cce_3030</name>
</gene>
<reference evidence="3 4" key="1">
    <citation type="journal article" date="2008" name="Proc. Natl. Acad. Sci. U.S.A.">
        <title>The genome of Cyanothece 51142, a unicellular diazotrophic cyanobacterium important in the marine nitrogen cycle.</title>
        <authorList>
            <person name="Welsh E.A."/>
            <person name="Liberton M."/>
            <person name="Stoeckel J."/>
            <person name="Loh T."/>
            <person name="Elvitigala T."/>
            <person name="Wang C."/>
            <person name="Wollam A."/>
            <person name="Fulton R.S."/>
            <person name="Clifton S.W."/>
            <person name="Jacobs J.M."/>
            <person name="Aurora R."/>
            <person name="Ghosh B.K."/>
            <person name="Sherman L.A."/>
            <person name="Smith R.D."/>
            <person name="Wilson R.K."/>
            <person name="Pakrasi H.B."/>
        </authorList>
    </citation>
    <scope>NUCLEOTIDE SEQUENCE [LARGE SCALE GENOMIC DNA]</scope>
    <source>
        <strain evidence="4">ATCC 51142 / BH68</strain>
    </source>
</reference>
<organism evidence="3 4">
    <name type="scientific">Crocosphaera subtropica (strain ATCC 51142 / BH68)</name>
    <name type="common">Cyanothece sp. (strain ATCC 51142)</name>
    <dbReference type="NCBI Taxonomy" id="43989"/>
    <lineage>
        <taxon>Bacteria</taxon>
        <taxon>Bacillati</taxon>
        <taxon>Cyanobacteriota</taxon>
        <taxon>Cyanophyceae</taxon>
        <taxon>Oscillatoriophycideae</taxon>
        <taxon>Chroococcales</taxon>
        <taxon>Aphanothecaceae</taxon>
        <taxon>Crocosphaera</taxon>
        <taxon>Crocosphaera subtropica</taxon>
    </lineage>
</organism>
<dbReference type="Pfam" id="PF04151">
    <property type="entry name" value="PPC"/>
    <property type="match status" value="1"/>
</dbReference>
<dbReference type="RefSeq" id="WP_009547664.1">
    <property type="nucleotide sequence ID" value="NC_010546.1"/>
</dbReference>
<accession>B1WW45</accession>
<evidence type="ECO:0008006" key="5">
    <source>
        <dbReference type="Google" id="ProtNLM"/>
    </source>
</evidence>
<dbReference type="InterPro" id="IPR001466">
    <property type="entry name" value="Beta-lactam-related"/>
</dbReference>
<keyword evidence="4" id="KW-1185">Reference proteome</keyword>
<evidence type="ECO:0000259" key="1">
    <source>
        <dbReference type="Pfam" id="PF00144"/>
    </source>
</evidence>